<sequence length="422" mass="45085">MPRPRASSHPLLLLALAFLLCPLSALAAKLSEAFETPYNLSASRILPPELLSGPHHRVEEQVENDGYMNTYRVRSRYGPYRVVSTALLAVRVREFEAMAAMDKVAGGEQFGKSVLEGGESVLKGVANLVTSPVETLESAASGVGKLFARAEEGISGSPPSNHEDSTGAKLTGFASTRRALAVAFGVDPYTTNEPLRKRLSDLAAAGYTGQLTSMGLKALIPGGVGLAVSGVSSVNWLGEVDLAQPPSDLRMKNRADLERLKTPSGPATAFMDNREYTPTQQTLTVRALSAMGGPGGLDVFLRLAASTENQDQALFRTRMARMYAGYARKVDALKGFVALGRLAGAKAASGRLVLCFPLDHLCWTPDVARLATDIEAGRERVGAGPVELWVTGTVSQKVRSLFAARGWTVHEKAGKELLDEDF</sequence>
<evidence type="ECO:0000313" key="2">
    <source>
        <dbReference type="EMBL" id="GFK93206.1"/>
    </source>
</evidence>
<dbReference type="EMBL" id="BLTE01000003">
    <property type="protein sequence ID" value="GFK93206.1"/>
    <property type="molecule type" value="Genomic_DNA"/>
</dbReference>
<reference evidence="2 3" key="2">
    <citation type="submission" date="2020-05" db="EMBL/GenBank/DDBJ databases">
        <title>Draft genome sequence of Desulfovibrio sp. strainFSS-1.</title>
        <authorList>
            <person name="Shimoshige H."/>
            <person name="Kobayashi H."/>
            <person name="Maekawa T."/>
        </authorList>
    </citation>
    <scope>NUCLEOTIDE SEQUENCE [LARGE SCALE GENOMIC DNA]</scope>
    <source>
        <strain evidence="2 3">SIID29052-01</strain>
    </source>
</reference>
<evidence type="ECO:0000313" key="3">
    <source>
        <dbReference type="Proteomes" id="UP000494245"/>
    </source>
</evidence>
<reference evidence="2 3" key="1">
    <citation type="submission" date="2020-04" db="EMBL/GenBank/DDBJ databases">
        <authorList>
            <consortium name="Desulfovibrio sp. FSS-1 genome sequencing consortium"/>
            <person name="Shimoshige H."/>
            <person name="Kobayashi H."/>
            <person name="Maekawa T."/>
        </authorList>
    </citation>
    <scope>NUCLEOTIDE SEQUENCE [LARGE SCALE GENOMIC DNA]</scope>
    <source>
        <strain evidence="2 3">SIID29052-01</strain>
    </source>
</reference>
<dbReference type="AlphaFoldDB" id="A0A6V8LTS7"/>
<organism evidence="2 3">
    <name type="scientific">Fundidesulfovibrio magnetotacticus</name>
    <dbReference type="NCBI Taxonomy" id="2730080"/>
    <lineage>
        <taxon>Bacteria</taxon>
        <taxon>Pseudomonadati</taxon>
        <taxon>Thermodesulfobacteriota</taxon>
        <taxon>Desulfovibrionia</taxon>
        <taxon>Desulfovibrionales</taxon>
        <taxon>Desulfovibrionaceae</taxon>
        <taxon>Fundidesulfovibrio</taxon>
    </lineage>
</organism>
<protein>
    <submittedName>
        <fullName evidence="2">Uncharacterized protein</fullName>
    </submittedName>
</protein>
<dbReference type="RefSeq" id="WP_173081994.1">
    <property type="nucleotide sequence ID" value="NZ_BLTE01000003.1"/>
</dbReference>
<dbReference type="Proteomes" id="UP000494245">
    <property type="component" value="Unassembled WGS sequence"/>
</dbReference>
<evidence type="ECO:0000256" key="1">
    <source>
        <dbReference type="SAM" id="SignalP"/>
    </source>
</evidence>
<name>A0A6V8LTS7_9BACT</name>
<keyword evidence="3" id="KW-1185">Reference proteome</keyword>
<comment type="caution">
    <text evidence="2">The sequence shown here is derived from an EMBL/GenBank/DDBJ whole genome shotgun (WGS) entry which is preliminary data.</text>
</comment>
<accession>A0A6V8LTS7</accession>
<feature type="signal peptide" evidence="1">
    <location>
        <begin position="1"/>
        <end position="27"/>
    </location>
</feature>
<proteinExistence type="predicted"/>
<keyword evidence="1" id="KW-0732">Signal</keyword>
<gene>
    <name evidence="2" type="ORF">NNJEOMEG_01037</name>
</gene>
<feature type="chain" id="PRO_5028851762" evidence="1">
    <location>
        <begin position="28"/>
        <end position="422"/>
    </location>
</feature>